<gene>
    <name evidence="2" type="ORF">SAMN05421640_0096</name>
</gene>
<dbReference type="Pfam" id="PF03476">
    <property type="entry name" value="MOSC_N"/>
    <property type="match status" value="1"/>
</dbReference>
<dbReference type="EMBL" id="FZPD01000001">
    <property type="protein sequence ID" value="SNS42802.1"/>
    <property type="molecule type" value="Genomic_DNA"/>
</dbReference>
<dbReference type="PROSITE" id="PS51340">
    <property type="entry name" value="MOSC"/>
    <property type="match status" value="1"/>
</dbReference>
<evidence type="ECO:0000313" key="2">
    <source>
        <dbReference type="EMBL" id="SNS42802.1"/>
    </source>
</evidence>
<proteinExistence type="predicted"/>
<dbReference type="SUPFAM" id="SSF141673">
    <property type="entry name" value="MOSC N-terminal domain-like"/>
    <property type="match status" value="1"/>
</dbReference>
<dbReference type="PANTHER" id="PTHR14237:SF19">
    <property type="entry name" value="MITOCHONDRIAL AMIDOXIME REDUCING COMPONENT 1"/>
    <property type="match status" value="1"/>
</dbReference>
<dbReference type="GO" id="GO:0003824">
    <property type="term" value="F:catalytic activity"/>
    <property type="evidence" value="ECO:0007669"/>
    <property type="project" value="InterPro"/>
</dbReference>
<evidence type="ECO:0000313" key="3">
    <source>
        <dbReference type="Proteomes" id="UP000198393"/>
    </source>
</evidence>
<name>A0A239EFX1_EKHLU</name>
<dbReference type="InterPro" id="IPR005302">
    <property type="entry name" value="MoCF_Sase_C"/>
</dbReference>
<accession>A0A239EFX1</accession>
<dbReference type="InterPro" id="IPR005303">
    <property type="entry name" value="MOCOS_middle"/>
</dbReference>
<dbReference type="OrthoDB" id="581532at2"/>
<dbReference type="SUPFAM" id="SSF50800">
    <property type="entry name" value="PK beta-barrel domain-like"/>
    <property type="match status" value="1"/>
</dbReference>
<dbReference type="RefSeq" id="WP_089354885.1">
    <property type="nucleotide sequence ID" value="NZ_FZPD01000001.1"/>
</dbReference>
<evidence type="ECO:0000259" key="1">
    <source>
        <dbReference type="PROSITE" id="PS51340"/>
    </source>
</evidence>
<reference evidence="2 3" key="1">
    <citation type="submission" date="2017-06" db="EMBL/GenBank/DDBJ databases">
        <authorList>
            <person name="Kim H.J."/>
            <person name="Triplett B.A."/>
        </authorList>
    </citation>
    <scope>NUCLEOTIDE SEQUENCE [LARGE SCALE GENOMIC DNA]</scope>
    <source>
        <strain evidence="2 3">DSM 19307</strain>
    </source>
</reference>
<dbReference type="PANTHER" id="PTHR14237">
    <property type="entry name" value="MOLYBDOPTERIN COFACTOR SULFURASE MOSC"/>
    <property type="match status" value="1"/>
</dbReference>
<organism evidence="2 3">
    <name type="scientific">Ekhidna lutea</name>
    <dbReference type="NCBI Taxonomy" id="447679"/>
    <lineage>
        <taxon>Bacteria</taxon>
        <taxon>Pseudomonadati</taxon>
        <taxon>Bacteroidota</taxon>
        <taxon>Cytophagia</taxon>
        <taxon>Cytophagales</taxon>
        <taxon>Reichenbachiellaceae</taxon>
        <taxon>Ekhidna</taxon>
    </lineage>
</organism>
<feature type="domain" description="MOSC" evidence="1">
    <location>
        <begin position="122"/>
        <end position="262"/>
    </location>
</feature>
<protein>
    <recommendedName>
        <fullName evidence="1">MOSC domain-containing protein</fullName>
    </recommendedName>
</protein>
<sequence length="262" mass="29638">MKVSGLYIYPIKSLKGIALQEVEVMEKGFRYDRRWMLVNEQNGHITQRTHPHLSQIGISLTAESIIASHRDMPDLKIPITLENGRNIQVTVWNDSVEALEAPQSISEWFSKIAGEPCKLVFMPEDGSRPVNPDRAINGENVSFADAYPYLIIGQSSLDDLNSRLEEKLPMNRFRPNIVVEESKPYEEDHWEDIQIGGLKFHVTHPCKRCVFTTIDQDTGKKAAEPLKTLATYRREGKDVIFGVNTLALETGTIKLGDEVSMN</sequence>
<dbReference type="GO" id="GO:0030151">
    <property type="term" value="F:molybdenum ion binding"/>
    <property type="evidence" value="ECO:0007669"/>
    <property type="project" value="InterPro"/>
</dbReference>
<dbReference type="Pfam" id="PF03473">
    <property type="entry name" value="MOSC"/>
    <property type="match status" value="1"/>
</dbReference>
<keyword evidence="3" id="KW-1185">Reference proteome</keyword>
<dbReference type="AlphaFoldDB" id="A0A239EFX1"/>
<dbReference type="Proteomes" id="UP000198393">
    <property type="component" value="Unassembled WGS sequence"/>
</dbReference>
<dbReference type="InterPro" id="IPR011037">
    <property type="entry name" value="Pyrv_Knase-like_insert_dom_sf"/>
</dbReference>
<dbReference type="GO" id="GO:0030170">
    <property type="term" value="F:pyridoxal phosphate binding"/>
    <property type="evidence" value="ECO:0007669"/>
    <property type="project" value="InterPro"/>
</dbReference>